<evidence type="ECO:0000313" key="2">
    <source>
        <dbReference type="Proteomes" id="UP001208689"/>
    </source>
</evidence>
<reference evidence="1" key="1">
    <citation type="submission" date="2022-09" db="EMBL/GenBank/DDBJ databases">
        <title>Actin cytoskeleton and complex cell architecture in an #Asgard archaeon.</title>
        <authorList>
            <person name="Ponce Toledo R.I."/>
            <person name="Schleper C."/>
            <person name="Rodrigues Oliveira T."/>
            <person name="Wollweber F."/>
            <person name="Xu J."/>
            <person name="Rittmann S."/>
            <person name="Klingl A."/>
            <person name="Pilhofer M."/>
        </authorList>
    </citation>
    <scope>NUCLEOTIDE SEQUENCE</scope>
    <source>
        <strain evidence="1">B-35</strain>
    </source>
</reference>
<keyword evidence="2" id="KW-1185">Reference proteome</keyword>
<evidence type="ECO:0000313" key="1">
    <source>
        <dbReference type="EMBL" id="UYP44432.1"/>
    </source>
</evidence>
<name>A0ABY6HLQ0_9ARCH</name>
<protein>
    <submittedName>
        <fullName evidence="1">Uncharacterized protein</fullName>
    </submittedName>
</protein>
<organism evidence="1 2">
    <name type="scientific">Candidatus Lokiarchaeum ossiferum</name>
    <dbReference type="NCBI Taxonomy" id="2951803"/>
    <lineage>
        <taxon>Archaea</taxon>
        <taxon>Promethearchaeati</taxon>
        <taxon>Promethearchaeota</taxon>
        <taxon>Promethearchaeia</taxon>
        <taxon>Promethearchaeales</taxon>
        <taxon>Promethearchaeaceae</taxon>
        <taxon>Candidatus Lokiarchaeum</taxon>
    </lineage>
</organism>
<dbReference type="EMBL" id="CP104013">
    <property type="protein sequence ID" value="UYP44432.1"/>
    <property type="molecule type" value="Genomic_DNA"/>
</dbReference>
<dbReference type="Proteomes" id="UP001208689">
    <property type="component" value="Chromosome"/>
</dbReference>
<sequence>MANPQDQLSKKSLEEKINGFGQILQNFGLNLIQNIGEMKHELSILSDKVGKIEEEVHELRDLKYQLHETNRSRSEILNEAQKIKNHLSKLSLKFTDMNSENFSKQDPQENKTALDVLNDLERKVRSISTAHELLSVIKASKEELFIITGGHKILFDIKTFERKIKPGMDIIHENVSSLLLEKIEDWKLEL</sequence>
<gene>
    <name evidence="1" type="ORF">NEF87_000717</name>
</gene>
<proteinExistence type="predicted"/>
<accession>A0ABY6HLQ0</accession>